<dbReference type="InterPro" id="IPR007712">
    <property type="entry name" value="RelE/ParE_toxin"/>
</dbReference>
<evidence type="ECO:0000313" key="4">
    <source>
        <dbReference type="Proteomes" id="UP000318307"/>
    </source>
</evidence>
<dbReference type="SUPFAM" id="SSF143011">
    <property type="entry name" value="RelE-like"/>
    <property type="match status" value="1"/>
</dbReference>
<dbReference type="Pfam" id="PF05016">
    <property type="entry name" value="ParE_toxin"/>
    <property type="match status" value="1"/>
</dbReference>
<dbReference type="EMBL" id="VLLC01000021">
    <property type="protein sequence ID" value="TWI68572.1"/>
    <property type="molecule type" value="Genomic_DNA"/>
</dbReference>
<dbReference type="AlphaFoldDB" id="A0A562RHI6"/>
<organism evidence="3 4">
    <name type="scientific">Desulfobotulus alkaliphilus</name>
    <dbReference type="NCBI Taxonomy" id="622671"/>
    <lineage>
        <taxon>Bacteria</taxon>
        <taxon>Pseudomonadati</taxon>
        <taxon>Thermodesulfobacteriota</taxon>
        <taxon>Desulfobacteria</taxon>
        <taxon>Desulfobacterales</taxon>
        <taxon>Desulfobacteraceae</taxon>
        <taxon>Desulfobotulus</taxon>
    </lineage>
</organism>
<dbReference type="InterPro" id="IPR035093">
    <property type="entry name" value="RelE/ParE_toxin_dom_sf"/>
</dbReference>
<comment type="similarity">
    <text evidence="1">Belongs to the RelE toxin family.</text>
</comment>
<keyword evidence="4" id="KW-1185">Reference proteome</keyword>
<evidence type="ECO:0000256" key="2">
    <source>
        <dbReference type="ARBA" id="ARBA00022649"/>
    </source>
</evidence>
<reference evidence="3 4" key="1">
    <citation type="submission" date="2019-07" db="EMBL/GenBank/DDBJ databases">
        <title>Genome sequencing of 100 strains of the haloalkaliphilic chemolithoautotrophic sulfur-oxidizing bacterium Thioalkalivibrio.</title>
        <authorList>
            <person name="Muyzer G."/>
        </authorList>
    </citation>
    <scope>NUCLEOTIDE SEQUENCE [LARGE SCALE GENOMIC DNA]</scope>
    <source>
        <strain evidence="3 4">ASO4-4</strain>
    </source>
</reference>
<dbReference type="NCBIfam" id="TIGR02385">
    <property type="entry name" value="RelE_StbE"/>
    <property type="match status" value="1"/>
</dbReference>
<evidence type="ECO:0000256" key="1">
    <source>
        <dbReference type="ARBA" id="ARBA00006226"/>
    </source>
</evidence>
<keyword evidence="2" id="KW-1277">Toxin-antitoxin system</keyword>
<dbReference type="Proteomes" id="UP000318307">
    <property type="component" value="Unassembled WGS sequence"/>
</dbReference>
<dbReference type="RefSeq" id="WP_144685650.1">
    <property type="nucleotide sequence ID" value="NZ_VLLC01000021.1"/>
</dbReference>
<dbReference type="PANTHER" id="PTHR35601:SF1">
    <property type="entry name" value="TOXIN RELE"/>
    <property type="match status" value="1"/>
</dbReference>
<dbReference type="Gene3D" id="3.30.2310.20">
    <property type="entry name" value="RelE-like"/>
    <property type="match status" value="1"/>
</dbReference>
<dbReference type="OrthoDB" id="9801234at2"/>
<gene>
    <name evidence="3" type="ORF">LZ24_02545</name>
</gene>
<sequence>MTYKLKFLPVALKEWKKLDPSIRVQLRNKLEEIIQNPKIPANRLRQFENHYKIKLKSSGYRLVYEVIDTEIVVLVIAIGKREGNKVYEVARLRT</sequence>
<comment type="caution">
    <text evidence="3">The sequence shown here is derived from an EMBL/GenBank/DDBJ whole genome shotgun (WGS) entry which is preliminary data.</text>
</comment>
<name>A0A562RHI6_9BACT</name>
<dbReference type="PANTHER" id="PTHR35601">
    <property type="entry name" value="TOXIN RELE"/>
    <property type="match status" value="1"/>
</dbReference>
<proteinExistence type="inferred from homology"/>
<evidence type="ECO:0000313" key="3">
    <source>
        <dbReference type="EMBL" id="TWI68572.1"/>
    </source>
</evidence>
<protein>
    <submittedName>
        <fullName evidence="3">mRNA interferase RelE/StbE</fullName>
    </submittedName>
</protein>
<accession>A0A562RHI6</accession>